<feature type="transmembrane region" description="Helical" evidence="17">
    <location>
        <begin position="6"/>
        <end position="37"/>
    </location>
</feature>
<evidence type="ECO:0000256" key="11">
    <source>
        <dbReference type="ARBA" id="ARBA00022989"/>
    </source>
</evidence>
<keyword evidence="5 17" id="KW-0813">Transport</keyword>
<feature type="transmembrane region" description="Helical" evidence="17">
    <location>
        <begin position="525"/>
        <end position="545"/>
    </location>
</feature>
<keyword evidence="7 17" id="KW-0812">Transmembrane</keyword>
<feature type="transmembrane region" description="Helical" evidence="17">
    <location>
        <begin position="186"/>
        <end position="208"/>
    </location>
</feature>
<evidence type="ECO:0000256" key="4">
    <source>
        <dbReference type="ARBA" id="ARBA00021096"/>
    </source>
</evidence>
<dbReference type="InterPro" id="IPR010934">
    <property type="entry name" value="NADH_DH_su5_C"/>
</dbReference>
<feature type="domain" description="NADH dehydrogenase subunit 5 C-terminal" evidence="20">
    <location>
        <begin position="518"/>
        <end position="639"/>
    </location>
</feature>
<comment type="function">
    <text evidence="17">Core subunit of the mitochondrial membrane respiratory chain NADH dehydrogenase (Complex I) which catalyzes electron transfer from NADH through the respiratory chain, using ubiquinone as an electron acceptor. Essential for the catalytic activity and assembly of complex I.</text>
</comment>
<accession>G8XP99</accession>
<dbReference type="GO" id="GO:0003954">
    <property type="term" value="F:NADH dehydrogenase activity"/>
    <property type="evidence" value="ECO:0007669"/>
    <property type="project" value="TreeGrafter"/>
</dbReference>
<sequence>MLFFPIFYFYIISFILYNHLYLVCILSPFIGSALAGLGGRFFGYRGSWLISAVFMSFSFLCSVLIGYEVIIQGCAVSMDLGYWFSASSVSVRWGLHIDSLTVCMLFTVTLVSLCVHIYSYDYMNNDPHLPRFMSYLSLFTGFMLVLVSADNMLQMLVGWEGIGVCSYLLIGFWYHRLSATKSAIKAMLVNRVSDTFLFISIMLMWWYLGSTDYSIFLFNTKEAYYLDWICLTMMLGAAGKSAQIGLHTWLADAMEGPTPVSALIHAATLVTAGVYIIARTNYLWECSEISRTCLTILGASTCLMAATCGFFQNDMKKVIAYSTCSQLGYMMVSLGLSNYSLGIYHLMTHACFKALLFLSAGVVIHALSDIQDVRRHGGLMQSLPWVWNTMLLGSLSLTGWPFLSGFYSKDQILELSWSTQNPVGLIAYYSLTIVVCLTSFYTFRILYCSFVSSVSTYKYSLPHVGLSAFMWAPLLILSIGSILLGYVTVDMLLGMGTDSWGTSINTHPANAELVGYHFIPRTVTLLPLFGTILGAVLAVLFAWPIPFVTTHPLIKNVYVFFRSKWQFDVVYNNYVAYKVLDWGADTWAAVDKGVLELLGPKGISYTIFNKLVPTSRLMSTGTVHDYAIVYISTILLGIYYLAFYYNPLPVSSFGILLLLLLTYI</sequence>
<reference evidence="21" key="1">
    <citation type="submission" date="2007-08" db="EMBL/GenBank/DDBJ databases">
        <title>Divergence order of chlorophyte green algal lineages as inferred from the chloroplast and mitochondrial genomes.</title>
        <authorList>
            <person name="Pombert J.-F."/>
            <person name="Belanger A.-S."/>
            <person name="Gagnon J."/>
            <person name="Otis C."/>
            <person name="Lemieux C."/>
            <person name="Turmel M."/>
        </authorList>
    </citation>
    <scope>NUCLEOTIDE SEQUENCE</scope>
    <source>
        <strain evidence="21">UTEX 441</strain>
    </source>
</reference>
<proteinExistence type="inferred from homology"/>
<evidence type="ECO:0000259" key="20">
    <source>
        <dbReference type="Pfam" id="PF06455"/>
    </source>
</evidence>
<feature type="transmembrane region" description="Helical" evidence="17">
    <location>
        <begin position="343"/>
        <end position="364"/>
    </location>
</feature>
<dbReference type="GO" id="GO:0005743">
    <property type="term" value="C:mitochondrial inner membrane"/>
    <property type="evidence" value="ECO:0007669"/>
    <property type="project" value="UniProtKB-SubCell"/>
</dbReference>
<feature type="transmembrane region" description="Helical" evidence="17">
    <location>
        <begin position="223"/>
        <end position="239"/>
    </location>
</feature>
<evidence type="ECO:0000256" key="7">
    <source>
        <dbReference type="ARBA" id="ARBA00022692"/>
    </source>
</evidence>
<evidence type="ECO:0000313" key="21">
    <source>
        <dbReference type="EMBL" id="ABX82582.1"/>
    </source>
</evidence>
<keyword evidence="9" id="KW-1278">Translocase</keyword>
<evidence type="ECO:0000256" key="5">
    <source>
        <dbReference type="ARBA" id="ARBA00022448"/>
    </source>
</evidence>
<feature type="transmembrane region" description="Helical" evidence="17">
    <location>
        <begin position="289"/>
        <end position="311"/>
    </location>
</feature>
<dbReference type="Pfam" id="PF06455">
    <property type="entry name" value="NADH5_C"/>
    <property type="match status" value="1"/>
</dbReference>
<dbReference type="InterPro" id="IPR018393">
    <property type="entry name" value="NADHpl_OxRdtase_5_subgr"/>
</dbReference>
<dbReference type="NCBIfam" id="TIGR01974">
    <property type="entry name" value="NDH_I_L"/>
    <property type="match status" value="1"/>
</dbReference>
<keyword evidence="8" id="KW-0999">Mitochondrion inner membrane</keyword>
<evidence type="ECO:0000256" key="14">
    <source>
        <dbReference type="ARBA" id="ARBA00023128"/>
    </source>
</evidence>
<feature type="transmembrane region" description="Helical" evidence="17">
    <location>
        <begin position="623"/>
        <end position="642"/>
    </location>
</feature>
<keyword evidence="10" id="KW-0249">Electron transport</keyword>
<feature type="domain" description="NADH-Ubiquinone oxidoreductase (complex I) chain 5 N-terminal" evidence="19">
    <location>
        <begin position="83"/>
        <end position="133"/>
    </location>
</feature>
<comment type="subcellular location">
    <subcellularLocation>
        <location evidence="1">Mitochondrion inner membrane</location>
        <topology evidence="1">Multi-pass membrane protein</topology>
    </subcellularLocation>
</comment>
<keyword evidence="11 17" id="KW-1133">Transmembrane helix</keyword>
<dbReference type="EMBL" id="MN810332">
    <property type="protein sequence ID" value="QJS52047.1"/>
    <property type="molecule type" value="Genomic_DNA"/>
</dbReference>
<name>G8XP99_STIHE</name>
<dbReference type="GO" id="GO:0008137">
    <property type="term" value="F:NADH dehydrogenase (ubiquinone) activity"/>
    <property type="evidence" value="ECO:0007669"/>
    <property type="project" value="UniProtKB-EC"/>
</dbReference>
<protein>
    <recommendedName>
        <fullName evidence="4 17">NADH-ubiquinone oxidoreductase chain 5</fullName>
        <ecNumber evidence="3 17">7.1.1.2</ecNumber>
    </recommendedName>
</protein>
<evidence type="ECO:0000256" key="8">
    <source>
        <dbReference type="ARBA" id="ARBA00022792"/>
    </source>
</evidence>
<comment type="similarity">
    <text evidence="2 17">Belongs to the complex I subunit 5 family.</text>
</comment>
<feature type="transmembrane region" description="Helical" evidence="17">
    <location>
        <begin position="426"/>
        <end position="447"/>
    </location>
</feature>
<comment type="catalytic activity">
    <reaction evidence="16 17">
        <text>a ubiquinone + NADH + 5 H(+)(in) = a ubiquinol + NAD(+) + 4 H(+)(out)</text>
        <dbReference type="Rhea" id="RHEA:29091"/>
        <dbReference type="Rhea" id="RHEA-COMP:9565"/>
        <dbReference type="Rhea" id="RHEA-COMP:9566"/>
        <dbReference type="ChEBI" id="CHEBI:15378"/>
        <dbReference type="ChEBI" id="CHEBI:16389"/>
        <dbReference type="ChEBI" id="CHEBI:17976"/>
        <dbReference type="ChEBI" id="CHEBI:57540"/>
        <dbReference type="ChEBI" id="CHEBI:57945"/>
        <dbReference type="EC" id="7.1.1.2"/>
    </reaction>
</comment>
<keyword evidence="14 17" id="KW-0496">Mitochondrion</keyword>
<evidence type="ECO:0000259" key="19">
    <source>
        <dbReference type="Pfam" id="PF00662"/>
    </source>
</evidence>
<evidence type="ECO:0000256" key="3">
    <source>
        <dbReference type="ARBA" id="ARBA00012944"/>
    </source>
</evidence>
<evidence type="ECO:0000259" key="18">
    <source>
        <dbReference type="Pfam" id="PF00361"/>
    </source>
</evidence>
<dbReference type="Pfam" id="PF00361">
    <property type="entry name" value="Proton_antipo_M"/>
    <property type="match status" value="1"/>
</dbReference>
<dbReference type="AlphaFoldDB" id="G8XP99"/>
<evidence type="ECO:0000256" key="15">
    <source>
        <dbReference type="ARBA" id="ARBA00023136"/>
    </source>
</evidence>
<dbReference type="GO" id="GO:0042773">
    <property type="term" value="P:ATP synthesis coupled electron transport"/>
    <property type="evidence" value="ECO:0007669"/>
    <property type="project" value="InterPro"/>
</dbReference>
<keyword evidence="12 17" id="KW-0520">NAD</keyword>
<dbReference type="Pfam" id="PF00662">
    <property type="entry name" value="Proton_antipo_N"/>
    <property type="match status" value="1"/>
</dbReference>
<dbReference type="PANTHER" id="PTHR42829">
    <property type="entry name" value="NADH-UBIQUINONE OXIDOREDUCTASE CHAIN 5"/>
    <property type="match status" value="1"/>
</dbReference>
<evidence type="ECO:0000256" key="6">
    <source>
        <dbReference type="ARBA" id="ARBA00022660"/>
    </source>
</evidence>
<gene>
    <name evidence="21" type="primary">nad5</name>
</gene>
<evidence type="ECO:0000256" key="10">
    <source>
        <dbReference type="ARBA" id="ARBA00022982"/>
    </source>
</evidence>
<dbReference type="InterPro" id="IPR003945">
    <property type="entry name" value="NU5C-like"/>
</dbReference>
<feature type="transmembrane region" description="Helical" evidence="17">
    <location>
        <begin position="93"/>
        <end position="120"/>
    </location>
</feature>
<dbReference type="InterPro" id="IPR001750">
    <property type="entry name" value="ND/Mrp_TM"/>
</dbReference>
<dbReference type="EMBL" id="EU123955">
    <property type="protein sequence ID" value="ABX82582.1"/>
    <property type="molecule type" value="Genomic_DNA"/>
</dbReference>
<evidence type="ECO:0000256" key="12">
    <source>
        <dbReference type="ARBA" id="ARBA00023027"/>
    </source>
</evidence>
<feature type="transmembrane region" description="Helical" evidence="17">
    <location>
        <begin position="155"/>
        <end position="174"/>
    </location>
</feature>
<evidence type="ECO:0000256" key="2">
    <source>
        <dbReference type="ARBA" id="ARBA00008200"/>
    </source>
</evidence>
<evidence type="ECO:0000313" key="22">
    <source>
        <dbReference type="EMBL" id="QJS52047.1"/>
    </source>
</evidence>
<feature type="transmembrane region" description="Helical" evidence="17">
    <location>
        <begin position="132"/>
        <end position="149"/>
    </location>
</feature>
<reference evidence="22" key="2">
    <citation type="journal article" date="2020" name="Mitochondrial DNA Part B Resour">
        <title>Complete mitogenomes of the chlorophycean green algae Bulbochaete rectangularis var. hiloensis (Oedogoniales) and Stigeoclonium helveticum (Chaetophorales) provide insight into the sequence of events that led to the acquisition of a reduced-derived pattern of evolution in the Chlamydomonadales and Sphaeropleales.</title>
        <authorList>
            <person name="Turmel M."/>
            <person name="Belanger A.-S."/>
            <person name="Otis C."/>
            <person name="Lemieux C."/>
        </authorList>
    </citation>
    <scope>NUCLEOTIDE SEQUENCE</scope>
</reference>
<geneLocation type="mitochondrion" evidence="21"/>
<dbReference type="GO" id="GO:0015990">
    <property type="term" value="P:electron transport coupled proton transport"/>
    <property type="evidence" value="ECO:0007669"/>
    <property type="project" value="TreeGrafter"/>
</dbReference>
<feature type="transmembrane region" description="Helical" evidence="17">
    <location>
        <begin position="49"/>
        <end position="73"/>
    </location>
</feature>
<organism evidence="21">
    <name type="scientific">Stigeoclonium helveticum</name>
    <name type="common">Green alga</name>
    <dbReference type="NCBI Taxonomy" id="55999"/>
    <lineage>
        <taxon>Eukaryota</taxon>
        <taxon>Viridiplantae</taxon>
        <taxon>Chlorophyta</taxon>
        <taxon>core chlorophytes</taxon>
        <taxon>Chlorophyceae</taxon>
        <taxon>OCC clade</taxon>
        <taxon>Chaetophorales</taxon>
        <taxon>Chaetophoraceae</taxon>
        <taxon>Stigeoclonium</taxon>
    </lineage>
</organism>
<keyword evidence="6" id="KW-0679">Respiratory chain</keyword>
<feature type="transmembrane region" description="Helical" evidence="17">
    <location>
        <begin position="385"/>
        <end position="406"/>
    </location>
</feature>
<keyword evidence="13 17" id="KW-0830">Ubiquinone</keyword>
<evidence type="ECO:0000256" key="17">
    <source>
        <dbReference type="RuleBase" id="RU003404"/>
    </source>
</evidence>
<evidence type="ECO:0000256" key="16">
    <source>
        <dbReference type="ARBA" id="ARBA00049551"/>
    </source>
</evidence>
<evidence type="ECO:0000256" key="1">
    <source>
        <dbReference type="ARBA" id="ARBA00004448"/>
    </source>
</evidence>
<feature type="domain" description="NADH:quinone oxidoreductase/Mrp antiporter transmembrane" evidence="18">
    <location>
        <begin position="149"/>
        <end position="428"/>
    </location>
</feature>
<dbReference type="EC" id="7.1.1.2" evidence="3 17"/>
<dbReference type="PANTHER" id="PTHR42829:SF2">
    <property type="entry name" value="NADH-UBIQUINONE OXIDOREDUCTASE CHAIN 5"/>
    <property type="match status" value="1"/>
</dbReference>
<dbReference type="PRINTS" id="PR01434">
    <property type="entry name" value="NADHDHGNASE5"/>
</dbReference>
<evidence type="ECO:0000256" key="13">
    <source>
        <dbReference type="ARBA" id="ARBA00023075"/>
    </source>
</evidence>
<feature type="transmembrane region" description="Helical" evidence="17">
    <location>
        <begin position="260"/>
        <end position="277"/>
    </location>
</feature>
<dbReference type="NCBIfam" id="NF005141">
    <property type="entry name" value="PRK06590.1"/>
    <property type="match status" value="1"/>
</dbReference>
<dbReference type="InterPro" id="IPR001516">
    <property type="entry name" value="Proton_antipo_N"/>
</dbReference>
<evidence type="ECO:0000256" key="9">
    <source>
        <dbReference type="ARBA" id="ARBA00022967"/>
    </source>
</evidence>
<feature type="transmembrane region" description="Helical" evidence="17">
    <location>
        <begin position="468"/>
        <end position="489"/>
    </location>
</feature>
<keyword evidence="15 17" id="KW-0472">Membrane</keyword>